<dbReference type="OrthoDB" id="6522349at2759"/>
<gene>
    <name evidence="1" type="ORF">ONB1V03_LOCUS6918</name>
</gene>
<dbReference type="EMBL" id="CAJPVJ010003328">
    <property type="protein sequence ID" value="CAG2167411.1"/>
    <property type="molecule type" value="Genomic_DNA"/>
</dbReference>
<accession>A0A7R9LW17</accession>
<reference evidence="1" key="1">
    <citation type="submission" date="2020-11" db="EMBL/GenBank/DDBJ databases">
        <authorList>
            <person name="Tran Van P."/>
        </authorList>
    </citation>
    <scope>NUCLEOTIDE SEQUENCE</scope>
</reference>
<protein>
    <submittedName>
        <fullName evidence="1">Uncharacterized protein</fullName>
    </submittedName>
</protein>
<evidence type="ECO:0000313" key="1">
    <source>
        <dbReference type="EMBL" id="CAD7648769.1"/>
    </source>
</evidence>
<proteinExistence type="predicted"/>
<name>A0A7R9LW17_9ACAR</name>
<dbReference type="AlphaFoldDB" id="A0A7R9LW17"/>
<dbReference type="Proteomes" id="UP000728032">
    <property type="component" value="Unassembled WGS sequence"/>
</dbReference>
<dbReference type="EMBL" id="OC918153">
    <property type="protein sequence ID" value="CAD7648769.1"/>
    <property type="molecule type" value="Genomic_DNA"/>
</dbReference>
<evidence type="ECO:0000313" key="2">
    <source>
        <dbReference type="Proteomes" id="UP000728032"/>
    </source>
</evidence>
<sequence length="196" mass="22366">MLIKITTITILLNHVYSMTNIQIEQGLRAATDQTNAFIAKLNKTIQHYDQEMNTMAIEVMAEIKVTQQLAKNPVPLGFIYVQLPHQTDPAHLWPMVKWTDITSEYAGLFFRVIGGDSGAFNVIQQANYSRIEWIKTKTMVGLVHNRTHEAKDHVLNEESWGASNQWVQGAYLANFYHSHSENVPQNTAIKVWKRSA</sequence>
<keyword evidence="2" id="KW-1185">Reference proteome</keyword>
<organism evidence="1">
    <name type="scientific">Oppiella nova</name>
    <dbReference type="NCBI Taxonomy" id="334625"/>
    <lineage>
        <taxon>Eukaryota</taxon>
        <taxon>Metazoa</taxon>
        <taxon>Ecdysozoa</taxon>
        <taxon>Arthropoda</taxon>
        <taxon>Chelicerata</taxon>
        <taxon>Arachnida</taxon>
        <taxon>Acari</taxon>
        <taxon>Acariformes</taxon>
        <taxon>Sarcoptiformes</taxon>
        <taxon>Oribatida</taxon>
        <taxon>Brachypylina</taxon>
        <taxon>Oppioidea</taxon>
        <taxon>Oppiidae</taxon>
        <taxon>Oppiella</taxon>
    </lineage>
</organism>